<feature type="transmembrane region" description="Helical" evidence="6">
    <location>
        <begin position="40"/>
        <end position="61"/>
    </location>
</feature>
<organism evidence="7 8">
    <name type="scientific">Maudiozyma exigua</name>
    <name type="common">Yeast</name>
    <name type="synonym">Kazachstania exigua</name>
    <dbReference type="NCBI Taxonomy" id="34358"/>
    <lineage>
        <taxon>Eukaryota</taxon>
        <taxon>Fungi</taxon>
        <taxon>Dikarya</taxon>
        <taxon>Ascomycota</taxon>
        <taxon>Saccharomycotina</taxon>
        <taxon>Saccharomycetes</taxon>
        <taxon>Saccharomycetales</taxon>
        <taxon>Saccharomycetaceae</taxon>
        <taxon>Maudiozyma</taxon>
    </lineage>
</organism>
<feature type="transmembrane region" description="Helical" evidence="6">
    <location>
        <begin position="403"/>
        <end position="421"/>
    </location>
</feature>
<accession>A0A9P6W417</accession>
<evidence type="ECO:0000256" key="6">
    <source>
        <dbReference type="SAM" id="Phobius"/>
    </source>
</evidence>
<name>A0A9P6W417_MAUEX</name>
<evidence type="ECO:0000313" key="8">
    <source>
        <dbReference type="Proteomes" id="UP000750334"/>
    </source>
</evidence>
<feature type="transmembrane region" description="Helical" evidence="6">
    <location>
        <begin position="126"/>
        <end position="146"/>
    </location>
</feature>
<reference evidence="7 8" key="1">
    <citation type="submission" date="2020-11" db="EMBL/GenBank/DDBJ databases">
        <title>Kefir isolates.</title>
        <authorList>
            <person name="Marcisauskas S."/>
            <person name="Kim Y."/>
            <person name="Blasche S."/>
        </authorList>
    </citation>
    <scope>NUCLEOTIDE SEQUENCE [LARGE SCALE GENOMIC DNA]</scope>
    <source>
        <strain evidence="7 8">OG2</strain>
    </source>
</reference>
<comment type="subcellular location">
    <subcellularLocation>
        <location evidence="1">Membrane</location>
        <topology evidence="1">Multi-pass membrane protein</topology>
    </subcellularLocation>
</comment>
<comment type="similarity">
    <text evidence="2">Belongs to the TDE1 family.</text>
</comment>
<sequence length="473" mass="52338">MGAIVSLPITMATTFAASCMGGCCSNLLSKTLSSLSSSSLGTRLIYAGWLLLNSLISWISMSANKSFLWPGKTCTDTGECGFFTVHRLNFALGFMHIILGSILIGVKSTKDKRSDLQNSWWSLKFISYLVLVVISFLLPNNFYVFFSKWVSVPSGAVFILIGLILLVDFAHEWAETCIYHVEIDDENSSFWKKFLVIGTSGMYTASLAMTILMYILFCHGQCTMNQTAVTVNLVLTCLTLITSIHPKIQEANPRSGLAQSSMVSVYCTYLTMSAMASEPDDKYCNPLVRSSGTRNASIILGSVFTFIAVAYTTTRAAANSAFQGSASNGEIYLPDDVEYDGMNGQSRHQLRYEAIRQAVDEGSLPESALYDSPWMNSGNRGSSQDAVDTNDDEYEGTQYNYSLFHFIFFLATQWIAILLTVNVGQDDVGDFVPVGRTYFYSWVKIVSAWICYVLYNWTLVAPVFIDGFGSDDF</sequence>
<feature type="transmembrane region" description="Helical" evidence="6">
    <location>
        <begin position="152"/>
        <end position="173"/>
    </location>
</feature>
<keyword evidence="3 6" id="KW-0812">Transmembrane</keyword>
<keyword evidence="4 6" id="KW-1133">Transmembrane helix</keyword>
<dbReference type="PANTHER" id="PTHR10383:SF9">
    <property type="entry name" value="SERINE INCORPORATOR, ISOFORM F"/>
    <property type="match status" value="1"/>
</dbReference>
<evidence type="ECO:0000313" key="7">
    <source>
        <dbReference type="EMBL" id="KAG0661948.1"/>
    </source>
</evidence>
<evidence type="ECO:0000256" key="4">
    <source>
        <dbReference type="ARBA" id="ARBA00022989"/>
    </source>
</evidence>
<dbReference type="PANTHER" id="PTHR10383">
    <property type="entry name" value="SERINE INCORPORATOR"/>
    <property type="match status" value="1"/>
</dbReference>
<dbReference type="EMBL" id="PUHR01000153">
    <property type="protein sequence ID" value="KAG0661948.1"/>
    <property type="molecule type" value="Genomic_DNA"/>
</dbReference>
<keyword evidence="5 6" id="KW-0472">Membrane</keyword>
<feature type="transmembrane region" description="Helical" evidence="6">
    <location>
        <begin position="6"/>
        <end position="28"/>
    </location>
</feature>
<dbReference type="InterPro" id="IPR005016">
    <property type="entry name" value="TDE1/TMS"/>
</dbReference>
<dbReference type="Proteomes" id="UP000750334">
    <property type="component" value="Unassembled WGS sequence"/>
</dbReference>
<protein>
    <submittedName>
        <fullName evidence="7">Membrane protein tms1</fullName>
    </submittedName>
</protein>
<gene>
    <name evidence="7" type="primary">TMS1</name>
    <name evidence="7" type="ORF">C6P45_001237</name>
</gene>
<feature type="transmembrane region" description="Helical" evidence="6">
    <location>
        <begin position="296"/>
        <end position="313"/>
    </location>
</feature>
<proteinExistence type="inferred from homology"/>
<comment type="caution">
    <text evidence="7">The sequence shown here is derived from an EMBL/GenBank/DDBJ whole genome shotgun (WGS) entry which is preliminary data.</text>
</comment>
<keyword evidence="8" id="KW-1185">Reference proteome</keyword>
<evidence type="ECO:0000256" key="3">
    <source>
        <dbReference type="ARBA" id="ARBA00022692"/>
    </source>
</evidence>
<dbReference type="AlphaFoldDB" id="A0A9P6W417"/>
<dbReference type="GO" id="GO:0016020">
    <property type="term" value="C:membrane"/>
    <property type="evidence" value="ECO:0007669"/>
    <property type="project" value="UniProtKB-SubCell"/>
</dbReference>
<evidence type="ECO:0000256" key="2">
    <source>
        <dbReference type="ARBA" id="ARBA00006665"/>
    </source>
</evidence>
<feature type="transmembrane region" description="Helical" evidence="6">
    <location>
        <begin position="194"/>
        <end position="217"/>
    </location>
</feature>
<dbReference type="OrthoDB" id="5963193at2759"/>
<evidence type="ECO:0000256" key="5">
    <source>
        <dbReference type="ARBA" id="ARBA00023136"/>
    </source>
</evidence>
<evidence type="ECO:0000256" key="1">
    <source>
        <dbReference type="ARBA" id="ARBA00004141"/>
    </source>
</evidence>
<dbReference type="Pfam" id="PF03348">
    <property type="entry name" value="Serinc"/>
    <property type="match status" value="1"/>
</dbReference>
<feature type="transmembrane region" description="Helical" evidence="6">
    <location>
        <begin position="441"/>
        <end position="465"/>
    </location>
</feature>
<feature type="transmembrane region" description="Helical" evidence="6">
    <location>
        <begin position="88"/>
        <end position="106"/>
    </location>
</feature>